<keyword evidence="2" id="KW-0479">Metal-binding</keyword>
<dbReference type="InterPro" id="IPR003607">
    <property type="entry name" value="HD/PDEase_dom"/>
</dbReference>
<comment type="caution">
    <text evidence="6">The sequence shown here is derived from an EMBL/GenBank/DDBJ whole genome shotgun (WGS) entry which is preliminary data.</text>
</comment>
<feature type="compositionally biased region" description="Basic residues" evidence="4">
    <location>
        <begin position="1132"/>
        <end position="1141"/>
    </location>
</feature>
<evidence type="ECO:0000256" key="4">
    <source>
        <dbReference type="SAM" id="MobiDB-lite"/>
    </source>
</evidence>
<keyword evidence="7" id="KW-1185">Reference proteome</keyword>
<accession>A0ABR2L0Z8</accession>
<dbReference type="InterPro" id="IPR002073">
    <property type="entry name" value="PDEase_catalytic_dom"/>
</dbReference>
<reference evidence="6 7" key="1">
    <citation type="submission" date="2024-04" db="EMBL/GenBank/DDBJ databases">
        <title>Tritrichomonas musculus Genome.</title>
        <authorList>
            <person name="Alves-Ferreira E."/>
            <person name="Grigg M."/>
            <person name="Lorenzi H."/>
            <person name="Galac M."/>
        </authorList>
    </citation>
    <scope>NUCLEOTIDE SEQUENCE [LARGE SCALE GENOMIC DNA]</scope>
    <source>
        <strain evidence="6 7">EAF2021</strain>
    </source>
</reference>
<protein>
    <recommendedName>
        <fullName evidence="5">PDEase domain-containing protein</fullName>
    </recommendedName>
</protein>
<evidence type="ECO:0000259" key="5">
    <source>
        <dbReference type="PROSITE" id="PS51845"/>
    </source>
</evidence>
<sequence length="1155" mass="130537">MSKSSLKYSFNRPKLHSLQGSYSNTKAIHQLPNIIQQNNANIVKKPKSFEGVFDELMDRAQSEPISQVIELCLQPLFESTHTILWIYLENQSTLFSPSFTIFAPTADNIVAEGFRSRVPVAIQSQVSHSSFSSQFDARVIPPSQPLLMVPIMNIDSKSLGVIQFSRKQDKFFTKNEIDIATSLVSKFQTYSGFLFPDLRSQIAAASVTQFDTLPEVIKSVCASLSKIFKCRKSEIWLFKKKKNIVLRYDDDSDSAQFIDPEKCGCVGYSAQHNQLINSHSVLDQESYNQNSDGYHDENILINPLRISSKKTWCIALRGRAVPPYFSKSDEIMLRAVTPFAIRSISCAVLPSTVEEHLNEYQQRLTALLEVAEALSGVLDLENLFPLIMDRACSLLSAERCSLFLVDPIKQELVTRFAGGLSNSIRLPIGKGIVGTTATTGEIINIPDAYNDNRFDPSVDKKTGFRTKAILSLPIYNNRGEIAGVTEMINRLDGGEFDDSDIKLMLGFNVFCGISLDNAKLYNASLNLARQLRTFVELSTQLNQKRTIKASIENILENARGIVNATRASLFLNTKTNDDKKNDKKKKKNSKSKEKEDKKEDKKEDTEDLTLLVTVGSNLKYGSKFAARALAQKEIITFSPGEINSGELLTDKIDQLLSKPDQLNMLAAGSSASPSISANGSSFNKKSNISINLSESRLLKLLDTETTNADEAIEVNEQLCDIPLFSSEGQVLGVMELESSHKTMSEDIKLLESFAIFSAISIERSQLKDIATLGEQEQELHQTIAPDEESLTDRIPVKLLLEEAKELHIYTIQFDSPSWDGMGHFQVLFSIFHRFKIQQTYNITNEKLFRFFCDIRDTYNPVPYHNWRHAVDVTQFVTYEMITAKYDKILTQFEIFALTVASICHDANHDGFTNVFNVKAETPLGILFKNQSVMETHHCSVSIDVLSKPQCNLFENLEPQDFKRMWTTIIQLILATDMSKHFEILKTFQQLKEDNKYTMDDNECRLLTMKMLLKCGDISNVSRPFELADKWCDVLCEEFFRQGDLEMAHGMEYTSPNNDRAHLDKPKSQIGFYTFVCLPLFEAMAQAAPELDVNVKQVQSNLALWKKESDEKMEKELKSQRESSRSESSNNKAKNKKAKPKKVVKEDVFDDDDDLI</sequence>
<evidence type="ECO:0000313" key="6">
    <source>
        <dbReference type="EMBL" id="KAK8897044.1"/>
    </source>
</evidence>
<dbReference type="PRINTS" id="PR00387">
    <property type="entry name" value="PDIESTERASE1"/>
</dbReference>
<dbReference type="Pfam" id="PF01590">
    <property type="entry name" value="GAF"/>
    <property type="match status" value="1"/>
</dbReference>
<feature type="compositionally biased region" description="Basic and acidic residues" evidence="4">
    <location>
        <begin position="590"/>
        <end position="604"/>
    </location>
</feature>
<dbReference type="InterPro" id="IPR036971">
    <property type="entry name" value="PDEase_catalytic_dom_sf"/>
</dbReference>
<feature type="domain" description="PDEase" evidence="5">
    <location>
        <begin position="776"/>
        <end position="1111"/>
    </location>
</feature>
<dbReference type="PANTHER" id="PTHR11347">
    <property type="entry name" value="CYCLIC NUCLEOTIDE PHOSPHODIESTERASE"/>
    <property type="match status" value="1"/>
</dbReference>
<evidence type="ECO:0000313" key="7">
    <source>
        <dbReference type="Proteomes" id="UP001470230"/>
    </source>
</evidence>
<evidence type="ECO:0000256" key="2">
    <source>
        <dbReference type="ARBA" id="ARBA00022723"/>
    </source>
</evidence>
<name>A0ABR2L0Z8_9EUKA</name>
<dbReference type="PROSITE" id="PS51845">
    <property type="entry name" value="PDEASE_I_2"/>
    <property type="match status" value="1"/>
</dbReference>
<dbReference type="Gene3D" id="3.30.450.40">
    <property type="match status" value="4"/>
</dbReference>
<dbReference type="Proteomes" id="UP001470230">
    <property type="component" value="Unassembled WGS sequence"/>
</dbReference>
<keyword evidence="3" id="KW-0378">Hydrolase</keyword>
<dbReference type="SUPFAM" id="SSF55781">
    <property type="entry name" value="GAF domain-like"/>
    <property type="match status" value="4"/>
</dbReference>
<feature type="region of interest" description="Disordered" evidence="4">
    <location>
        <begin position="575"/>
        <end position="605"/>
    </location>
</feature>
<dbReference type="InterPro" id="IPR029016">
    <property type="entry name" value="GAF-like_dom_sf"/>
</dbReference>
<feature type="region of interest" description="Disordered" evidence="4">
    <location>
        <begin position="1108"/>
        <end position="1155"/>
    </location>
</feature>
<feature type="compositionally biased region" description="Basic and acidic residues" evidence="4">
    <location>
        <begin position="1108"/>
        <end position="1124"/>
    </location>
</feature>
<organism evidence="6 7">
    <name type="scientific">Tritrichomonas musculus</name>
    <dbReference type="NCBI Taxonomy" id="1915356"/>
    <lineage>
        <taxon>Eukaryota</taxon>
        <taxon>Metamonada</taxon>
        <taxon>Parabasalia</taxon>
        <taxon>Tritrichomonadida</taxon>
        <taxon>Tritrichomonadidae</taxon>
        <taxon>Tritrichomonas</taxon>
    </lineage>
</organism>
<dbReference type="InterPro" id="IPR023088">
    <property type="entry name" value="PDEase"/>
</dbReference>
<gene>
    <name evidence="6" type="ORF">M9Y10_014978</name>
</gene>
<keyword evidence="1" id="KW-0140">cGMP</keyword>
<proteinExistence type="predicted"/>
<dbReference type="InterPro" id="IPR003018">
    <property type="entry name" value="GAF"/>
</dbReference>
<evidence type="ECO:0000256" key="1">
    <source>
        <dbReference type="ARBA" id="ARBA00022535"/>
    </source>
</evidence>
<dbReference type="Gene3D" id="1.10.1300.10">
    <property type="entry name" value="3'5'-cyclic nucleotide phosphodiesterase, catalytic domain"/>
    <property type="match status" value="1"/>
</dbReference>
<dbReference type="EMBL" id="JAPFFF010000002">
    <property type="protein sequence ID" value="KAK8897044.1"/>
    <property type="molecule type" value="Genomic_DNA"/>
</dbReference>
<dbReference type="CDD" id="cd00077">
    <property type="entry name" value="HDc"/>
    <property type="match status" value="1"/>
</dbReference>
<dbReference type="SMART" id="SM00065">
    <property type="entry name" value="GAF"/>
    <property type="match status" value="2"/>
</dbReference>
<dbReference type="SUPFAM" id="SSF109604">
    <property type="entry name" value="HD-domain/PDEase-like"/>
    <property type="match status" value="1"/>
</dbReference>
<evidence type="ECO:0000256" key="3">
    <source>
        <dbReference type="ARBA" id="ARBA00022801"/>
    </source>
</evidence>
<dbReference type="Pfam" id="PF00233">
    <property type="entry name" value="PDEase_I"/>
    <property type="match status" value="1"/>
</dbReference>